<dbReference type="SUPFAM" id="SSF54373">
    <property type="entry name" value="FAD-linked reductases, C-terminal domain"/>
    <property type="match status" value="1"/>
</dbReference>
<comment type="caution">
    <text evidence="3">The sequence shown here is derived from an EMBL/GenBank/DDBJ whole genome shotgun (WGS) entry which is preliminary data.</text>
</comment>
<sequence length="415" mass="43941">MRVAIAGAGVIGVSAAHALMRDGHEVSVFDPGGVAAGASQGNAGAFAFTDIIPLATPGILRQAPGWLFDPLGPLTIRPGYALQILPWLARFARASMPDRYAAALAAQAALMHHSSDALERLLPAVAGEPLLRREGQMQLYDTAAQLRASRPGWEARAEHGLRFQTLDGAEAIAEIQPGLDPRFGHGVFTPDWINVTDPRQWVDHIAADFTRNGGRITRQAVQAIRPEGQGAALMLDGHWQSFDRVIVAAGAHSNALLRPLGLSLPLETERGYNTTLPARAFDLRTHLTFSAHGFVVTRIGDGVRVGGAVELGGLKLAPNMKRADALLAKAKSFLPGLDATGGTQWMGFRPSMPDSLPVIGAAPAHPGVLLAFGHGHLGLTQSAGTAELLADLVAARPPRIDLAPYSPGRFLKGRR</sequence>
<dbReference type="EMBL" id="JBHRTB010000010">
    <property type="protein sequence ID" value="MFC3142809.1"/>
    <property type="molecule type" value="Genomic_DNA"/>
</dbReference>
<dbReference type="PANTHER" id="PTHR13847">
    <property type="entry name" value="SARCOSINE DEHYDROGENASE-RELATED"/>
    <property type="match status" value="1"/>
</dbReference>
<dbReference type="GO" id="GO:0016491">
    <property type="term" value="F:oxidoreductase activity"/>
    <property type="evidence" value="ECO:0007669"/>
    <property type="project" value="UniProtKB-KW"/>
</dbReference>
<keyword evidence="4" id="KW-1185">Reference proteome</keyword>
<dbReference type="InterPro" id="IPR006076">
    <property type="entry name" value="FAD-dep_OxRdtase"/>
</dbReference>
<evidence type="ECO:0000259" key="2">
    <source>
        <dbReference type="Pfam" id="PF01266"/>
    </source>
</evidence>
<gene>
    <name evidence="3" type="ORF">ACFOGP_08815</name>
</gene>
<evidence type="ECO:0000313" key="3">
    <source>
        <dbReference type="EMBL" id="MFC3142809.1"/>
    </source>
</evidence>
<dbReference type="Pfam" id="PF01266">
    <property type="entry name" value="DAO"/>
    <property type="match status" value="1"/>
</dbReference>
<dbReference type="Gene3D" id="3.30.9.10">
    <property type="entry name" value="D-Amino Acid Oxidase, subunit A, domain 2"/>
    <property type="match status" value="1"/>
</dbReference>
<feature type="domain" description="FAD dependent oxidoreductase" evidence="2">
    <location>
        <begin position="2"/>
        <end position="392"/>
    </location>
</feature>
<accession>A0ABV7GRI6</accession>
<dbReference type="SUPFAM" id="SSF51905">
    <property type="entry name" value="FAD/NAD(P)-binding domain"/>
    <property type="match status" value="1"/>
</dbReference>
<keyword evidence="1 3" id="KW-0560">Oxidoreductase</keyword>
<dbReference type="Proteomes" id="UP001595632">
    <property type="component" value="Unassembled WGS sequence"/>
</dbReference>
<organism evidence="3 4">
    <name type="scientific">Psychromarinibacter halotolerans</name>
    <dbReference type="NCBI Taxonomy" id="1775175"/>
    <lineage>
        <taxon>Bacteria</taxon>
        <taxon>Pseudomonadati</taxon>
        <taxon>Pseudomonadota</taxon>
        <taxon>Alphaproteobacteria</taxon>
        <taxon>Rhodobacterales</taxon>
        <taxon>Paracoccaceae</taxon>
        <taxon>Psychromarinibacter</taxon>
    </lineage>
</organism>
<dbReference type="Gene3D" id="3.50.50.60">
    <property type="entry name" value="FAD/NAD(P)-binding domain"/>
    <property type="match status" value="2"/>
</dbReference>
<protein>
    <submittedName>
        <fullName evidence="3">NAD(P)/FAD-dependent oxidoreductase</fullName>
        <ecNumber evidence="3">1.-.-.-</ecNumber>
    </submittedName>
</protein>
<evidence type="ECO:0000313" key="4">
    <source>
        <dbReference type="Proteomes" id="UP001595632"/>
    </source>
</evidence>
<dbReference type="PANTHER" id="PTHR13847:SF289">
    <property type="entry name" value="GLYCINE OXIDASE"/>
    <property type="match status" value="1"/>
</dbReference>
<dbReference type="InterPro" id="IPR036188">
    <property type="entry name" value="FAD/NAD-bd_sf"/>
</dbReference>
<proteinExistence type="predicted"/>
<dbReference type="EC" id="1.-.-.-" evidence="3"/>
<reference evidence="4" key="1">
    <citation type="journal article" date="2019" name="Int. J. Syst. Evol. Microbiol.">
        <title>The Global Catalogue of Microorganisms (GCM) 10K type strain sequencing project: providing services to taxonomists for standard genome sequencing and annotation.</title>
        <authorList>
            <consortium name="The Broad Institute Genomics Platform"/>
            <consortium name="The Broad Institute Genome Sequencing Center for Infectious Disease"/>
            <person name="Wu L."/>
            <person name="Ma J."/>
        </authorList>
    </citation>
    <scope>NUCLEOTIDE SEQUENCE [LARGE SCALE GENOMIC DNA]</scope>
    <source>
        <strain evidence="4">KCTC 52366</strain>
    </source>
</reference>
<name>A0ABV7GRI6_9RHOB</name>
<dbReference type="RefSeq" id="WP_275633592.1">
    <property type="nucleotide sequence ID" value="NZ_JARGYD010000005.1"/>
</dbReference>
<evidence type="ECO:0000256" key="1">
    <source>
        <dbReference type="ARBA" id="ARBA00023002"/>
    </source>
</evidence>